<evidence type="ECO:0000256" key="5">
    <source>
        <dbReference type="ARBA" id="ARBA00023049"/>
    </source>
</evidence>
<evidence type="ECO:0000259" key="8">
    <source>
        <dbReference type="Pfam" id="PF08439"/>
    </source>
</evidence>
<evidence type="ECO:0000256" key="2">
    <source>
        <dbReference type="ARBA" id="ARBA00022723"/>
    </source>
</evidence>
<keyword evidence="10" id="KW-1185">Reference proteome</keyword>
<evidence type="ECO:0000259" key="7">
    <source>
        <dbReference type="Pfam" id="PF01432"/>
    </source>
</evidence>
<reference evidence="10" key="2">
    <citation type="journal article" date="2019" name="MicrobiologyOpen">
        <title>High-quality draft genome sequence of Gaiella occulta isolated from a 150 meter deep mineral water borehole and comparison with the genome sequences of other deep-branching lineages of the phylum Actinobacteria.</title>
        <authorList>
            <person name="Severino R."/>
            <person name="Froufe H.J.C."/>
            <person name="Barroso C."/>
            <person name="Albuquerque L."/>
            <person name="Lobo-da-Cunha A."/>
            <person name="da Costa M.S."/>
            <person name="Egas C."/>
        </authorList>
    </citation>
    <scope>NUCLEOTIDE SEQUENCE [LARGE SCALE GENOMIC DNA]</scope>
    <source>
        <strain evidence="10">F2-233</strain>
    </source>
</reference>
<dbReference type="GO" id="GO:0004222">
    <property type="term" value="F:metalloendopeptidase activity"/>
    <property type="evidence" value="ECO:0007669"/>
    <property type="project" value="InterPro"/>
</dbReference>
<dbReference type="InterPro" id="IPR001567">
    <property type="entry name" value="Pept_M3A_M3B_dom"/>
</dbReference>
<dbReference type="PANTHER" id="PTHR11804">
    <property type="entry name" value="PROTEASE M3 THIMET OLIGOPEPTIDASE-RELATED"/>
    <property type="match status" value="1"/>
</dbReference>
<keyword evidence="2 6" id="KW-0479">Metal-binding</keyword>
<evidence type="ECO:0000256" key="3">
    <source>
        <dbReference type="ARBA" id="ARBA00022801"/>
    </source>
</evidence>
<dbReference type="NCBIfam" id="TIGR02290">
    <property type="entry name" value="M3_fam_3"/>
    <property type="match status" value="1"/>
</dbReference>
<reference evidence="9 10" key="1">
    <citation type="submission" date="2018-07" db="EMBL/GenBank/DDBJ databases">
        <title>High-quality-draft genome sequence of Gaiella occulta.</title>
        <authorList>
            <person name="Severino R."/>
            <person name="Froufe H.J.C."/>
            <person name="Rainey F.A."/>
            <person name="Barroso C."/>
            <person name="Albuquerque L."/>
            <person name="Lobo-Da-Cunha A."/>
            <person name="Da Costa M.S."/>
            <person name="Egas C."/>
        </authorList>
    </citation>
    <scope>NUCLEOTIDE SEQUENCE [LARGE SCALE GENOMIC DNA]</scope>
    <source>
        <strain evidence="9 10">F2-233</strain>
    </source>
</reference>
<feature type="domain" description="Peptidase M3A/M3B catalytic" evidence="7">
    <location>
        <begin position="335"/>
        <end position="574"/>
    </location>
</feature>
<dbReference type="Pfam" id="PF08439">
    <property type="entry name" value="Peptidase_M3_N"/>
    <property type="match status" value="1"/>
</dbReference>
<dbReference type="Gene3D" id="1.20.140.70">
    <property type="entry name" value="Oligopeptidase f, N-terminal domain"/>
    <property type="match status" value="1"/>
</dbReference>
<dbReference type="InterPro" id="IPR013647">
    <property type="entry name" value="OligopepF_N_dom"/>
</dbReference>
<accession>A0A7M2YUM8</accession>
<evidence type="ECO:0000256" key="4">
    <source>
        <dbReference type="ARBA" id="ARBA00022833"/>
    </source>
</evidence>
<name>A0A7M2YUM8_9ACTN</name>
<dbReference type="InterPro" id="IPR045090">
    <property type="entry name" value="Pept_M3A_M3B"/>
</dbReference>
<dbReference type="GO" id="GO:0046872">
    <property type="term" value="F:metal ion binding"/>
    <property type="evidence" value="ECO:0007669"/>
    <property type="project" value="UniProtKB-UniRule"/>
</dbReference>
<evidence type="ECO:0000313" key="10">
    <source>
        <dbReference type="Proteomes" id="UP000254134"/>
    </source>
</evidence>
<keyword evidence="5 6" id="KW-0482">Metalloprotease</keyword>
<evidence type="ECO:0000256" key="6">
    <source>
        <dbReference type="RuleBase" id="RU003435"/>
    </source>
</evidence>
<keyword evidence="4 6" id="KW-0862">Zinc</keyword>
<dbReference type="GO" id="GO:0006518">
    <property type="term" value="P:peptide metabolic process"/>
    <property type="evidence" value="ECO:0007669"/>
    <property type="project" value="TreeGrafter"/>
</dbReference>
<comment type="similarity">
    <text evidence="6">Belongs to the peptidase M3 family.</text>
</comment>
<dbReference type="CDD" id="cd09610">
    <property type="entry name" value="M3B_PepF"/>
    <property type="match status" value="1"/>
</dbReference>
<sequence>MVTTELTGAEEVAWDLSDLYESPDDPALEADVADAEGSAAAFRERYRGTVASLDAAGLAEAVAERERIESAVDRALTYAHLNFATNMGDPARGALVARLQEKAAVLETQLLFFGLEWAALDDDAADALLADPALDHWRHFLRSLRKYRPHLLSEPEERILTEKTVSGSSAWARLYEELLGSLRVDLDGEEVSLETAMARLYSAERDVRRTAAEAVTGALEPGLRTRTYVLNTILLDKSIDDRLRGYATWISARNLANETTDDAVQALVDATTARYDVPQRYYRLKARLLGLDRLAHYDRMAPVAETTAKLAWDEARAVVVGAYADFSAEAGEIVDGFFARRWIDAPVRADKRTGAFCATTVPGVHPYVLLNYTGDRRAVLTLAHELGHGLHGVMAQPLGLFNASTPLTTAETASVFGEALTFKRLLAAEDDPRRKLDLLTGRIEDAIATVFRQIAMNRFEHAVHTERRTQGEISSERFAELWLECQTELFGDSVDTTGYGSWWSYVNHFAAVPGYVYAYAYGYLFALSIFRAYEREGDALVEPYLQLLRAGGSKAPEELARIVGLDLTDAAIWASGIDALADELDEAERLAAEIGLG</sequence>
<feature type="domain" description="Oligopeptidase F N-terminal" evidence="8">
    <location>
        <begin position="116"/>
        <end position="183"/>
    </location>
</feature>
<dbReference type="Proteomes" id="UP000254134">
    <property type="component" value="Unassembled WGS sequence"/>
</dbReference>
<dbReference type="SUPFAM" id="SSF55486">
    <property type="entry name" value="Metalloproteases ('zincins'), catalytic domain"/>
    <property type="match status" value="1"/>
</dbReference>
<proteinExistence type="inferred from homology"/>
<evidence type="ECO:0000313" key="9">
    <source>
        <dbReference type="EMBL" id="RDI73705.1"/>
    </source>
</evidence>
<gene>
    <name evidence="9" type="ORF">Gocc_2618</name>
</gene>
<dbReference type="PANTHER" id="PTHR11804:SF5">
    <property type="entry name" value="OLIGOENDOPEPTIDASE F"/>
    <property type="match status" value="1"/>
</dbReference>
<comment type="cofactor">
    <cofactor evidence="6">
        <name>Zn(2+)</name>
        <dbReference type="ChEBI" id="CHEBI:29105"/>
    </cofactor>
    <text evidence="6">Binds 1 zinc ion.</text>
</comment>
<dbReference type="EMBL" id="QQZY01000007">
    <property type="protein sequence ID" value="RDI73705.1"/>
    <property type="molecule type" value="Genomic_DNA"/>
</dbReference>
<protein>
    <submittedName>
        <fullName evidence="9">Oligoendopeptidase, pepF/M3 family</fullName>
    </submittedName>
</protein>
<comment type="caution">
    <text evidence="9">The sequence shown here is derived from an EMBL/GenBank/DDBJ whole genome shotgun (WGS) entry which is preliminary data.</text>
</comment>
<dbReference type="Pfam" id="PF01432">
    <property type="entry name" value="Peptidase_M3"/>
    <property type="match status" value="1"/>
</dbReference>
<dbReference type="OrthoDB" id="9766487at2"/>
<evidence type="ECO:0000256" key="1">
    <source>
        <dbReference type="ARBA" id="ARBA00022670"/>
    </source>
</evidence>
<dbReference type="InterPro" id="IPR042088">
    <property type="entry name" value="OligoPept_F_C"/>
</dbReference>
<keyword evidence="3 6" id="KW-0378">Hydrolase</keyword>
<organism evidence="9 10">
    <name type="scientific">Gaiella occulta</name>
    <dbReference type="NCBI Taxonomy" id="1002870"/>
    <lineage>
        <taxon>Bacteria</taxon>
        <taxon>Bacillati</taxon>
        <taxon>Actinomycetota</taxon>
        <taxon>Thermoleophilia</taxon>
        <taxon>Gaiellales</taxon>
        <taxon>Gaiellaceae</taxon>
        <taxon>Gaiella</taxon>
    </lineage>
</organism>
<dbReference type="RefSeq" id="WP_114797020.1">
    <property type="nucleotide sequence ID" value="NZ_QQZY01000007.1"/>
</dbReference>
<dbReference type="InterPro" id="IPR011977">
    <property type="entry name" value="Pept_M3B_clade3"/>
</dbReference>
<dbReference type="AlphaFoldDB" id="A0A7M2YUM8"/>
<dbReference type="Gene3D" id="1.10.1370.20">
    <property type="entry name" value="Oligoendopeptidase f, C-terminal domain"/>
    <property type="match status" value="1"/>
</dbReference>
<dbReference type="GO" id="GO:0006508">
    <property type="term" value="P:proteolysis"/>
    <property type="evidence" value="ECO:0007669"/>
    <property type="project" value="UniProtKB-KW"/>
</dbReference>
<keyword evidence="1 6" id="KW-0645">Protease</keyword>